<organism evidence="1 2">
    <name type="scientific">Promethearchaeum syntrophicum</name>
    <dbReference type="NCBI Taxonomy" id="2594042"/>
    <lineage>
        <taxon>Archaea</taxon>
        <taxon>Promethearchaeati</taxon>
        <taxon>Promethearchaeota</taxon>
        <taxon>Promethearchaeia</taxon>
        <taxon>Promethearchaeales</taxon>
        <taxon>Promethearchaeaceae</taxon>
        <taxon>Promethearchaeum</taxon>
    </lineage>
</organism>
<accession>A0A5B9DBV2</accession>
<proteinExistence type="predicted"/>
<dbReference type="AlphaFoldDB" id="A0A5B9DBV2"/>
<dbReference type="Proteomes" id="UP000321408">
    <property type="component" value="Chromosome"/>
</dbReference>
<reference evidence="1 2" key="1">
    <citation type="journal article" date="2020" name="Nature">
        <title>Isolation of an archaeon at the prokaryote-eukaryote interface.</title>
        <authorList>
            <person name="Imachi H."/>
            <person name="Nobu M.K."/>
            <person name="Nakahara N."/>
            <person name="Morono Y."/>
            <person name="Ogawara M."/>
            <person name="Takaki Y."/>
            <person name="Takano Y."/>
            <person name="Uematsu K."/>
            <person name="Ikuta T."/>
            <person name="Ito M."/>
            <person name="Matsui Y."/>
            <person name="Miyazaki M."/>
            <person name="Murata K."/>
            <person name="Saito Y."/>
            <person name="Sakai S."/>
            <person name="Song C."/>
            <person name="Tasumi E."/>
            <person name="Yamanaka Y."/>
            <person name="Yamaguchi T."/>
            <person name="Kamagata Y."/>
            <person name="Tamaki H."/>
            <person name="Takai K."/>
        </authorList>
    </citation>
    <scope>NUCLEOTIDE SEQUENCE [LARGE SCALE GENOMIC DNA]</scope>
    <source>
        <strain evidence="1 2">MK-D1</strain>
    </source>
</reference>
<keyword evidence="2" id="KW-1185">Reference proteome</keyword>
<dbReference type="InterPro" id="IPR039709">
    <property type="entry name" value="VapB3-like"/>
</dbReference>
<dbReference type="PANTHER" id="PTHR42244">
    <property type="entry name" value="ANTITOXIN VAPB3-RELATED"/>
    <property type="match status" value="1"/>
</dbReference>
<dbReference type="GeneID" id="41329975"/>
<dbReference type="EMBL" id="CP042905">
    <property type="protein sequence ID" value="QEE16156.1"/>
    <property type="molecule type" value="Genomic_DNA"/>
</dbReference>
<evidence type="ECO:0000313" key="2">
    <source>
        <dbReference type="Proteomes" id="UP000321408"/>
    </source>
</evidence>
<dbReference type="PANTHER" id="PTHR42244:SF2">
    <property type="entry name" value="ANTITOXIN VAPB3-RELATED"/>
    <property type="match status" value="1"/>
</dbReference>
<dbReference type="KEGG" id="psyt:DSAG12_01985"/>
<name>A0A5B9DBV2_9ARCH</name>
<sequence length="76" mass="9068">MSSISVRINSKLKKLMESHKHINWSEIIRQAIAKKLQNEQKKNIARAVLINEKIRKKAPDNYDSTEIIRKFRDERH</sequence>
<protein>
    <recommendedName>
        <fullName evidence="3">Ribbon-helix-helix protein CopG domain-containing protein</fullName>
    </recommendedName>
</protein>
<gene>
    <name evidence="1" type="ORF">DSAG12_01985</name>
</gene>
<evidence type="ECO:0008006" key="3">
    <source>
        <dbReference type="Google" id="ProtNLM"/>
    </source>
</evidence>
<dbReference type="OrthoDB" id="39930at2157"/>
<reference evidence="1 2" key="2">
    <citation type="journal article" date="2024" name="Int. J. Syst. Evol. Microbiol.">
        <title>Promethearchaeum syntrophicum gen. nov., sp. nov., an anaerobic, obligately syntrophic archaeon, the first isolate of the lineage 'Asgard' archaea, and proposal of the new archaeal phylum Promethearchaeota phyl. nov. and kingdom Promethearchaeati regn. nov.</title>
        <authorList>
            <person name="Imachi H."/>
            <person name="Nobu M.K."/>
            <person name="Kato S."/>
            <person name="Takaki Y."/>
            <person name="Miyazaki M."/>
            <person name="Miyata M."/>
            <person name="Ogawara M."/>
            <person name="Saito Y."/>
            <person name="Sakai S."/>
            <person name="Tahara Y.O."/>
            <person name="Takano Y."/>
            <person name="Tasumi E."/>
            <person name="Uematsu K."/>
            <person name="Yoshimura T."/>
            <person name="Itoh T."/>
            <person name="Ohkuma M."/>
            <person name="Takai K."/>
        </authorList>
    </citation>
    <scope>NUCLEOTIDE SEQUENCE [LARGE SCALE GENOMIC DNA]</scope>
    <source>
        <strain evidence="1 2">MK-D1</strain>
    </source>
</reference>
<dbReference type="RefSeq" id="WP_147663035.1">
    <property type="nucleotide sequence ID" value="NZ_CP042905.2"/>
</dbReference>
<evidence type="ECO:0000313" key="1">
    <source>
        <dbReference type="EMBL" id="QEE16156.1"/>
    </source>
</evidence>